<dbReference type="EMBL" id="CAJEWN010000018">
    <property type="protein sequence ID" value="CAD2136689.1"/>
    <property type="molecule type" value="Genomic_DNA"/>
</dbReference>
<dbReference type="OrthoDB" id="7951431at2759"/>
<evidence type="ECO:0000313" key="1">
    <source>
        <dbReference type="EMBL" id="CAD2136689.1"/>
    </source>
</evidence>
<reference evidence="1 2" key="1">
    <citation type="submission" date="2020-08" db="EMBL/GenBank/DDBJ databases">
        <authorList>
            <person name="Koutsovoulos G."/>
            <person name="Danchin GJ E."/>
        </authorList>
    </citation>
    <scope>NUCLEOTIDE SEQUENCE [LARGE SCALE GENOMIC DNA]</scope>
</reference>
<organism evidence="1 2">
    <name type="scientific">Meloidogyne enterolobii</name>
    <name type="common">Root-knot nematode worm</name>
    <name type="synonym">Meloidogyne mayaguensis</name>
    <dbReference type="NCBI Taxonomy" id="390850"/>
    <lineage>
        <taxon>Eukaryota</taxon>
        <taxon>Metazoa</taxon>
        <taxon>Ecdysozoa</taxon>
        <taxon>Nematoda</taxon>
        <taxon>Chromadorea</taxon>
        <taxon>Rhabditida</taxon>
        <taxon>Tylenchina</taxon>
        <taxon>Tylenchomorpha</taxon>
        <taxon>Tylenchoidea</taxon>
        <taxon>Meloidogynidae</taxon>
        <taxon>Meloidogyninae</taxon>
        <taxon>Meloidogyne</taxon>
    </lineage>
</organism>
<comment type="caution">
    <text evidence="1">The sequence shown here is derived from an EMBL/GenBank/DDBJ whole genome shotgun (WGS) entry which is preliminary data.</text>
</comment>
<dbReference type="Proteomes" id="UP000580250">
    <property type="component" value="Unassembled WGS sequence"/>
</dbReference>
<proteinExistence type="predicted"/>
<accession>A0A6V7TWU1</accession>
<gene>
    <name evidence="1" type="ORF">MENT_LOCUS5191</name>
</gene>
<name>A0A6V7TWU1_MELEN</name>
<sequence>MVDLQPCVRGHFCVRDWVFQQNSSPDNKAKDVYSCCAVHLKGFILPQLFLPYTSGLKS</sequence>
<dbReference type="AlphaFoldDB" id="A0A6V7TWU1"/>
<protein>
    <submittedName>
        <fullName evidence="1">Uncharacterized protein</fullName>
    </submittedName>
</protein>
<evidence type="ECO:0000313" key="2">
    <source>
        <dbReference type="Proteomes" id="UP000580250"/>
    </source>
</evidence>